<proteinExistence type="predicted"/>
<evidence type="ECO:0000313" key="2">
    <source>
        <dbReference type="Proteomes" id="UP000230423"/>
    </source>
</evidence>
<protein>
    <submittedName>
        <fullName evidence="1">Uncharacterized protein</fullName>
    </submittedName>
</protein>
<evidence type="ECO:0000313" key="1">
    <source>
        <dbReference type="EMBL" id="PIO54905.1"/>
    </source>
</evidence>
<organism evidence="1 2">
    <name type="scientific">Teladorsagia circumcincta</name>
    <name type="common">Brown stomach worm</name>
    <name type="synonym">Ostertagia circumcincta</name>
    <dbReference type="NCBI Taxonomy" id="45464"/>
    <lineage>
        <taxon>Eukaryota</taxon>
        <taxon>Metazoa</taxon>
        <taxon>Ecdysozoa</taxon>
        <taxon>Nematoda</taxon>
        <taxon>Chromadorea</taxon>
        <taxon>Rhabditida</taxon>
        <taxon>Rhabditina</taxon>
        <taxon>Rhabditomorpha</taxon>
        <taxon>Strongyloidea</taxon>
        <taxon>Trichostrongylidae</taxon>
        <taxon>Teladorsagia</taxon>
    </lineage>
</organism>
<dbReference type="AlphaFoldDB" id="A0A2G9TAE3"/>
<dbReference type="EMBL" id="KZ391122">
    <property type="protein sequence ID" value="PIO54905.1"/>
    <property type="molecule type" value="Genomic_DNA"/>
</dbReference>
<name>A0A2G9TAE3_TELCI</name>
<keyword evidence="2" id="KW-1185">Reference proteome</keyword>
<dbReference type="Proteomes" id="UP000230423">
    <property type="component" value="Unassembled WGS sequence"/>
</dbReference>
<accession>A0A2G9TAE3</accession>
<reference evidence="1 2" key="1">
    <citation type="submission" date="2015-09" db="EMBL/GenBank/DDBJ databases">
        <title>Draft genome of the parasitic nematode Teladorsagia circumcincta isolate WARC Sus (inbred).</title>
        <authorList>
            <person name="Mitreva M."/>
        </authorList>
    </citation>
    <scope>NUCLEOTIDE SEQUENCE [LARGE SCALE GENOMIC DNA]</scope>
    <source>
        <strain evidence="1 2">S</strain>
    </source>
</reference>
<sequence>MCTEARNLRFNKKRRLEFEKLANASSLESFDLAKQRRTGLLLVENCTAWLYLHRRDGACGTCKSAVSRLLKRLCLIESKINETSSSAIFLQNAADLRKDIDAVLHTFRHKIGKLKE</sequence>
<gene>
    <name evidence="1" type="ORF">TELCIR_23720</name>
</gene>